<proteinExistence type="predicted"/>
<dbReference type="RefSeq" id="WP_112869840.1">
    <property type="nucleotide sequence ID" value="NZ_CP021781.1"/>
</dbReference>
<reference evidence="2 4" key="2">
    <citation type="submission" date="2019-08" db="EMBL/GenBank/DDBJ databases">
        <title>Complete genome sequences of Francisella adeliensis (FSC1325 and FSC1326).</title>
        <authorList>
            <person name="Ohrman C."/>
            <person name="Uneklint I."/>
            <person name="Vallesi A."/>
            <person name="Karlsson L."/>
            <person name="Sjodin A."/>
        </authorList>
    </citation>
    <scope>NUCLEOTIDE SEQUENCE [LARGE SCALE GENOMIC DNA]</scope>
    <source>
        <strain evidence="2 4">FSC1325</strain>
    </source>
</reference>
<evidence type="ECO:0000313" key="3">
    <source>
        <dbReference type="Proteomes" id="UP000251120"/>
    </source>
</evidence>
<dbReference type="OrthoDB" id="5604614at2"/>
<evidence type="ECO:0000313" key="1">
    <source>
        <dbReference type="EMBL" id="AXA33667.1"/>
    </source>
</evidence>
<protein>
    <submittedName>
        <fullName evidence="1">Uncharacterized protein</fullName>
    </submittedName>
</protein>
<name>A0A2Z4XXP5_9GAMM</name>
<organism evidence="1 3">
    <name type="scientific">Francisella adeliensis</name>
    <dbReference type="NCBI Taxonomy" id="2007306"/>
    <lineage>
        <taxon>Bacteria</taxon>
        <taxon>Pseudomonadati</taxon>
        <taxon>Pseudomonadota</taxon>
        <taxon>Gammaproteobacteria</taxon>
        <taxon>Thiotrichales</taxon>
        <taxon>Francisellaceae</taxon>
        <taxon>Francisella</taxon>
    </lineage>
</organism>
<dbReference type="KEGG" id="fad:CDH04_04235"/>
<evidence type="ECO:0000313" key="2">
    <source>
        <dbReference type="EMBL" id="QIW11900.1"/>
    </source>
</evidence>
<accession>A0A2Z4XXP5</accession>
<dbReference type="EMBL" id="CP043424">
    <property type="protein sequence ID" value="QIW11900.1"/>
    <property type="molecule type" value="Genomic_DNA"/>
</dbReference>
<dbReference type="EMBL" id="CP021781">
    <property type="protein sequence ID" value="AXA33667.1"/>
    <property type="molecule type" value="Genomic_DNA"/>
</dbReference>
<dbReference type="Proteomes" id="UP000681131">
    <property type="component" value="Chromosome"/>
</dbReference>
<gene>
    <name evidence="1" type="ORF">CDH04_04235</name>
    <name evidence="2" type="ORF">FZC43_04240</name>
</gene>
<dbReference type="Proteomes" id="UP000251120">
    <property type="component" value="Chromosome"/>
</dbReference>
<keyword evidence="4" id="KW-1185">Reference proteome</keyword>
<dbReference type="AlphaFoldDB" id="A0A2Z4XXP5"/>
<sequence length="104" mass="12281">MYSDIMKDCLEMIKVTDAQVSAEQLKYSVRDGYAEIELYISNKRVSYRVKGDPYIIAMVKWLQIYLSNNDTFKLSLNTFIEKFELPDNKLRNAILMMELIEQLK</sequence>
<reference evidence="1 3" key="1">
    <citation type="submission" date="2017-06" db="EMBL/GenBank/DDBJ databases">
        <title>Complete genome of Francisella adeliensis.</title>
        <authorList>
            <person name="Vallesi A."/>
            <person name="Sjodin A."/>
        </authorList>
    </citation>
    <scope>NUCLEOTIDE SEQUENCE [LARGE SCALE GENOMIC DNA]</scope>
    <source>
        <strain evidence="1 3">FDC440</strain>
    </source>
</reference>
<evidence type="ECO:0000313" key="4">
    <source>
        <dbReference type="Proteomes" id="UP000681131"/>
    </source>
</evidence>